<dbReference type="InterPro" id="IPR013221">
    <property type="entry name" value="Mur_ligase_cen"/>
</dbReference>
<keyword evidence="8 9" id="KW-0961">Cell wall biogenesis/degradation</keyword>
<dbReference type="Proteomes" id="UP000178892">
    <property type="component" value="Unassembled WGS sequence"/>
</dbReference>
<keyword evidence="9" id="KW-0131">Cell cycle</keyword>
<dbReference type="Pfam" id="PF02875">
    <property type="entry name" value="Mur_ligase_C"/>
    <property type="match status" value="1"/>
</dbReference>
<evidence type="ECO:0000256" key="4">
    <source>
        <dbReference type="ARBA" id="ARBA00022741"/>
    </source>
</evidence>
<gene>
    <name evidence="12" type="ORF">A2720_04495</name>
</gene>
<evidence type="ECO:0000313" key="12">
    <source>
        <dbReference type="EMBL" id="OGE80790.1"/>
    </source>
</evidence>
<dbReference type="GO" id="GO:0005524">
    <property type="term" value="F:ATP binding"/>
    <property type="evidence" value="ECO:0007669"/>
    <property type="project" value="UniProtKB-KW"/>
</dbReference>
<evidence type="ECO:0000259" key="11">
    <source>
        <dbReference type="Pfam" id="PF08245"/>
    </source>
</evidence>
<keyword evidence="5" id="KW-0067">ATP-binding</keyword>
<protein>
    <recommendedName>
        <fullName evidence="14">UDP-N-acetylmuramyl-tripeptide synthetase</fullName>
    </recommendedName>
</protein>
<sequence>MIVGVHAIKNLIKKLVGRRVVSGYHRFLSWLAAVVYGNPSEKLVVIGVTGTNGKSTTVNLIAKILEEAGPPAGGKVVATSTVNFKIGSDEKLNDLKMTMPGRFFLQSILARGVKVGCTHAVLEVSSEGIEHHRHRGVHFDVCVFTNLTPEHLEAHGGFENYKRAKLKLFAQAKKAIVANVDDPYYAEFTNFRVPQVISFGQNSNADIRGQRLTVAEQGISFEVGNQSFNLHLKGRFDFYNALAAIATAKALGIDLAVCRQALEKVQNIPGRMEIIDGPNFKVLVDYAPEPESLRQMYASIVQWPKNRIIHILGSTGGGRDVSRRKILGQIADQFADVVIVTNEDPYDDDPQQIIDDVAAGSLKAIKILDRREAIAKALSLARAGDLVIVTGKGAEQKMAVRGGYIQWDDRKLIREELAKIS</sequence>
<dbReference type="GO" id="GO:0005737">
    <property type="term" value="C:cytoplasm"/>
    <property type="evidence" value="ECO:0007669"/>
    <property type="project" value="UniProtKB-SubCell"/>
</dbReference>
<reference evidence="12 13" key="1">
    <citation type="journal article" date="2016" name="Nat. Commun.">
        <title>Thousands of microbial genomes shed light on interconnected biogeochemical processes in an aquifer system.</title>
        <authorList>
            <person name="Anantharaman K."/>
            <person name="Brown C.T."/>
            <person name="Hug L.A."/>
            <person name="Sharon I."/>
            <person name="Castelle C.J."/>
            <person name="Probst A.J."/>
            <person name="Thomas B.C."/>
            <person name="Singh A."/>
            <person name="Wilkins M.J."/>
            <person name="Karaoz U."/>
            <person name="Brodie E.L."/>
            <person name="Williams K.H."/>
            <person name="Hubbard S.S."/>
            <person name="Banfield J.F."/>
        </authorList>
    </citation>
    <scope>NUCLEOTIDE SEQUENCE [LARGE SCALE GENOMIC DNA]</scope>
</reference>
<dbReference type="PANTHER" id="PTHR23135">
    <property type="entry name" value="MUR LIGASE FAMILY MEMBER"/>
    <property type="match status" value="1"/>
</dbReference>
<evidence type="ECO:0000256" key="1">
    <source>
        <dbReference type="ARBA" id="ARBA00005898"/>
    </source>
</evidence>
<dbReference type="GO" id="GO:0004326">
    <property type="term" value="F:tetrahydrofolylpolyglutamate synthase activity"/>
    <property type="evidence" value="ECO:0007669"/>
    <property type="project" value="InterPro"/>
</dbReference>
<keyword evidence="3" id="KW-0436">Ligase</keyword>
<feature type="domain" description="Mur ligase central" evidence="11">
    <location>
        <begin position="48"/>
        <end position="248"/>
    </location>
</feature>
<dbReference type="InterPro" id="IPR004101">
    <property type="entry name" value="Mur_ligase_C"/>
</dbReference>
<evidence type="ECO:0000256" key="5">
    <source>
        <dbReference type="ARBA" id="ARBA00022840"/>
    </source>
</evidence>
<keyword evidence="4" id="KW-0547">Nucleotide-binding</keyword>
<evidence type="ECO:0000313" key="13">
    <source>
        <dbReference type="Proteomes" id="UP000178892"/>
    </source>
</evidence>
<dbReference type="PANTHER" id="PTHR23135:SF4">
    <property type="entry name" value="UDP-N-ACETYLMURAMOYL-L-ALANYL-D-GLUTAMATE--2,6-DIAMINOPIMELATE LIGASE MURE HOMOLOG, CHLOROPLASTIC"/>
    <property type="match status" value="1"/>
</dbReference>
<evidence type="ECO:0000256" key="8">
    <source>
        <dbReference type="ARBA" id="ARBA00023316"/>
    </source>
</evidence>
<keyword evidence="2" id="KW-0963">Cytoplasm</keyword>
<evidence type="ECO:0000256" key="2">
    <source>
        <dbReference type="ARBA" id="ARBA00022490"/>
    </source>
</evidence>
<dbReference type="STRING" id="1817825.A2720_04495"/>
<name>A0A1F5NTX9_9BACT</name>
<dbReference type="Gene3D" id="3.40.1190.10">
    <property type="entry name" value="Mur-like, catalytic domain"/>
    <property type="match status" value="1"/>
</dbReference>
<dbReference type="SUPFAM" id="SSF53244">
    <property type="entry name" value="MurD-like peptide ligases, peptide-binding domain"/>
    <property type="match status" value="1"/>
</dbReference>
<dbReference type="InterPro" id="IPR036565">
    <property type="entry name" value="Mur-like_cat_sf"/>
</dbReference>
<dbReference type="AlphaFoldDB" id="A0A1F5NTX9"/>
<dbReference type="NCBIfam" id="TIGR01085">
    <property type="entry name" value="murE"/>
    <property type="match status" value="1"/>
</dbReference>
<keyword evidence="6 9" id="KW-0133">Cell shape</keyword>
<dbReference type="GO" id="GO:0051301">
    <property type="term" value="P:cell division"/>
    <property type="evidence" value="ECO:0007669"/>
    <property type="project" value="UniProtKB-KW"/>
</dbReference>
<dbReference type="UniPathway" id="UPA00219"/>
<comment type="similarity">
    <text evidence="1">Belongs to the MurCDEF family. MurE subfamily.</text>
</comment>
<evidence type="ECO:0000256" key="3">
    <source>
        <dbReference type="ARBA" id="ARBA00022598"/>
    </source>
</evidence>
<dbReference type="PROSITE" id="PS01011">
    <property type="entry name" value="FOLYLPOLYGLU_SYNT_1"/>
    <property type="match status" value="1"/>
</dbReference>
<comment type="subcellular location">
    <subcellularLocation>
        <location evidence="9">Cytoplasm</location>
    </subcellularLocation>
</comment>
<dbReference type="Pfam" id="PF08245">
    <property type="entry name" value="Mur_ligase_M"/>
    <property type="match status" value="1"/>
</dbReference>
<evidence type="ECO:0008006" key="14">
    <source>
        <dbReference type="Google" id="ProtNLM"/>
    </source>
</evidence>
<dbReference type="Gene3D" id="3.90.190.20">
    <property type="entry name" value="Mur ligase, C-terminal domain"/>
    <property type="match status" value="1"/>
</dbReference>
<dbReference type="InterPro" id="IPR036615">
    <property type="entry name" value="Mur_ligase_C_dom_sf"/>
</dbReference>
<proteinExistence type="inferred from homology"/>
<dbReference type="SUPFAM" id="SSF53623">
    <property type="entry name" value="MurD-like peptide ligases, catalytic domain"/>
    <property type="match status" value="1"/>
</dbReference>
<dbReference type="InterPro" id="IPR018109">
    <property type="entry name" value="Folylpolyglutamate_synth_CS"/>
</dbReference>
<accession>A0A1F5NTX9</accession>
<feature type="domain" description="Mur ligase C-terminal" evidence="10">
    <location>
        <begin position="270"/>
        <end position="393"/>
    </location>
</feature>
<comment type="pathway">
    <text evidence="9">Cell wall biogenesis; peptidoglycan biosynthesis.</text>
</comment>
<comment type="caution">
    <text evidence="12">The sequence shown here is derived from an EMBL/GenBank/DDBJ whole genome shotgun (WGS) entry which is preliminary data.</text>
</comment>
<dbReference type="GO" id="GO:0071555">
    <property type="term" value="P:cell wall organization"/>
    <property type="evidence" value="ECO:0007669"/>
    <property type="project" value="UniProtKB-KW"/>
</dbReference>
<evidence type="ECO:0000256" key="6">
    <source>
        <dbReference type="ARBA" id="ARBA00022960"/>
    </source>
</evidence>
<evidence type="ECO:0000259" key="10">
    <source>
        <dbReference type="Pfam" id="PF02875"/>
    </source>
</evidence>
<evidence type="ECO:0000256" key="7">
    <source>
        <dbReference type="ARBA" id="ARBA00022984"/>
    </source>
</evidence>
<dbReference type="GO" id="GO:0008360">
    <property type="term" value="P:regulation of cell shape"/>
    <property type="evidence" value="ECO:0007669"/>
    <property type="project" value="UniProtKB-KW"/>
</dbReference>
<organism evidence="12 13">
    <name type="scientific">Candidatus Doudnabacteria bacterium RIFCSPHIGHO2_01_FULL_46_24</name>
    <dbReference type="NCBI Taxonomy" id="1817825"/>
    <lineage>
        <taxon>Bacteria</taxon>
        <taxon>Candidatus Doudnaibacteriota</taxon>
    </lineage>
</organism>
<keyword evidence="7 9" id="KW-0573">Peptidoglycan synthesis</keyword>
<evidence type="ECO:0000256" key="9">
    <source>
        <dbReference type="RuleBase" id="RU004135"/>
    </source>
</evidence>
<dbReference type="GO" id="GO:0009252">
    <property type="term" value="P:peptidoglycan biosynthetic process"/>
    <property type="evidence" value="ECO:0007669"/>
    <property type="project" value="UniProtKB-UniPathway"/>
</dbReference>
<dbReference type="InterPro" id="IPR005761">
    <property type="entry name" value="UDP-N-AcMur-Glu-dNH2Pim_ligase"/>
</dbReference>
<keyword evidence="9" id="KW-0132">Cell division</keyword>
<dbReference type="EMBL" id="MFEL01000018">
    <property type="protein sequence ID" value="OGE80790.1"/>
    <property type="molecule type" value="Genomic_DNA"/>
</dbReference>